<dbReference type="RefSeq" id="WP_183487355.1">
    <property type="nucleotide sequence ID" value="NZ_JACIDZ010000009.1"/>
</dbReference>
<dbReference type="AlphaFoldDB" id="A0A7W6KKE1"/>
<sequence>MADLKFVKPGAGLTSVPLPNGDVVTAEGLAVNNTLFVRRRLKDGDLVEARRPAATKTTTPEKD</sequence>
<name>A0A7W6KKE1_9HYPH</name>
<protein>
    <recommendedName>
        <fullName evidence="3">DUF2635 domain-containing protein</fullName>
    </recommendedName>
</protein>
<comment type="caution">
    <text evidence="1">The sequence shown here is derived from an EMBL/GenBank/DDBJ whole genome shotgun (WGS) entry which is preliminary data.</text>
</comment>
<evidence type="ECO:0000313" key="1">
    <source>
        <dbReference type="EMBL" id="MBB4122916.1"/>
    </source>
</evidence>
<gene>
    <name evidence="1" type="ORF">GGR30_002851</name>
</gene>
<dbReference type="Proteomes" id="UP000530571">
    <property type="component" value="Unassembled WGS sequence"/>
</dbReference>
<organism evidence="1 2">
    <name type="scientific">Martelella radicis</name>
    <dbReference type="NCBI Taxonomy" id="1397476"/>
    <lineage>
        <taxon>Bacteria</taxon>
        <taxon>Pseudomonadati</taxon>
        <taxon>Pseudomonadota</taxon>
        <taxon>Alphaproteobacteria</taxon>
        <taxon>Hyphomicrobiales</taxon>
        <taxon>Aurantimonadaceae</taxon>
        <taxon>Martelella</taxon>
    </lineage>
</organism>
<dbReference type="EMBL" id="JACIDZ010000009">
    <property type="protein sequence ID" value="MBB4122916.1"/>
    <property type="molecule type" value="Genomic_DNA"/>
</dbReference>
<proteinExistence type="predicted"/>
<dbReference type="Pfam" id="PF10948">
    <property type="entry name" value="DUF2635"/>
    <property type="match status" value="1"/>
</dbReference>
<reference evidence="1 2" key="1">
    <citation type="submission" date="2020-08" db="EMBL/GenBank/DDBJ databases">
        <title>Genomic Encyclopedia of Type Strains, Phase IV (KMG-IV): sequencing the most valuable type-strain genomes for metagenomic binning, comparative biology and taxonomic classification.</title>
        <authorList>
            <person name="Goeker M."/>
        </authorList>
    </citation>
    <scope>NUCLEOTIDE SEQUENCE [LARGE SCALE GENOMIC DNA]</scope>
    <source>
        <strain evidence="1 2">DSM 28101</strain>
    </source>
</reference>
<dbReference type="InterPro" id="IPR024400">
    <property type="entry name" value="DUF2635"/>
</dbReference>
<keyword evidence="2" id="KW-1185">Reference proteome</keyword>
<evidence type="ECO:0000313" key="2">
    <source>
        <dbReference type="Proteomes" id="UP000530571"/>
    </source>
</evidence>
<evidence type="ECO:0008006" key="3">
    <source>
        <dbReference type="Google" id="ProtNLM"/>
    </source>
</evidence>
<accession>A0A7W6KKE1</accession>